<dbReference type="SUPFAM" id="SSF53901">
    <property type="entry name" value="Thiolase-like"/>
    <property type="match status" value="2"/>
</dbReference>
<evidence type="ECO:0000256" key="2">
    <source>
        <dbReference type="ARBA" id="ARBA00022679"/>
    </source>
</evidence>
<feature type="active site" description="Acyl-thioester intermediate" evidence="4">
    <location>
        <position position="139"/>
    </location>
</feature>
<gene>
    <name evidence="7" type="ORF">I8U20_10685</name>
</gene>
<protein>
    <submittedName>
        <fullName evidence="7">Type III polyketide synthase</fullName>
    </submittedName>
</protein>
<dbReference type="Pfam" id="PF02797">
    <property type="entry name" value="Chal_sti_synt_C"/>
    <property type="match status" value="1"/>
</dbReference>
<dbReference type="PANTHER" id="PTHR11877">
    <property type="entry name" value="HYDROXYMETHYLGLUTARYL-COA SYNTHASE"/>
    <property type="match status" value="1"/>
</dbReference>
<comment type="caution">
    <text evidence="7">The sequence shown here is derived from an EMBL/GenBank/DDBJ whole genome shotgun (WGS) entry which is preliminary data.</text>
</comment>
<reference evidence="7 8" key="1">
    <citation type="submission" date="2020-12" db="EMBL/GenBank/DDBJ databases">
        <title>WGS of Thermoactinomyces spp.</title>
        <authorList>
            <person name="Cheng K."/>
        </authorList>
    </citation>
    <scope>NUCLEOTIDE SEQUENCE [LARGE SCALE GENOMIC DNA]</scope>
    <source>
        <strain evidence="8">CICC 10671\DSM 43846</strain>
    </source>
</reference>
<dbReference type="InterPro" id="IPR001099">
    <property type="entry name" value="Chalcone/stilbene_synt_N"/>
</dbReference>
<evidence type="ECO:0000256" key="4">
    <source>
        <dbReference type="PIRSR" id="PIRSR000451-1"/>
    </source>
</evidence>
<comment type="similarity">
    <text evidence="1">Belongs to the thiolase-like superfamily. Chalcone/stilbene synthases family.</text>
</comment>
<evidence type="ECO:0000313" key="7">
    <source>
        <dbReference type="EMBL" id="MBH8595797.1"/>
    </source>
</evidence>
<dbReference type="RefSeq" id="WP_181732244.1">
    <property type="nucleotide sequence ID" value="NZ_JACEIR010000006.1"/>
</dbReference>
<keyword evidence="3" id="KW-0012">Acyltransferase</keyword>
<evidence type="ECO:0000256" key="1">
    <source>
        <dbReference type="ARBA" id="ARBA00005531"/>
    </source>
</evidence>
<feature type="domain" description="Chalcone/stilbene synthase N-terminal" evidence="5">
    <location>
        <begin position="3"/>
        <end position="201"/>
    </location>
</feature>
<dbReference type="Gene3D" id="3.40.47.10">
    <property type="match status" value="2"/>
</dbReference>
<keyword evidence="2" id="KW-0808">Transferase</keyword>
<dbReference type="InterPro" id="IPR016039">
    <property type="entry name" value="Thiolase-like"/>
</dbReference>
<name>A0A8I1DFA9_THEIN</name>
<proteinExistence type="inferred from homology"/>
<feature type="domain" description="Chalcone/stilbene synthase C-terminal" evidence="6">
    <location>
        <begin position="214"/>
        <end position="351"/>
    </location>
</feature>
<evidence type="ECO:0000259" key="5">
    <source>
        <dbReference type="Pfam" id="PF00195"/>
    </source>
</evidence>
<evidence type="ECO:0000259" key="6">
    <source>
        <dbReference type="Pfam" id="PF02797"/>
    </source>
</evidence>
<organism evidence="7 8">
    <name type="scientific">Thermoactinomyces intermedius</name>
    <dbReference type="NCBI Taxonomy" id="2024"/>
    <lineage>
        <taxon>Bacteria</taxon>
        <taxon>Bacillati</taxon>
        <taxon>Bacillota</taxon>
        <taxon>Bacilli</taxon>
        <taxon>Bacillales</taxon>
        <taxon>Thermoactinomycetaceae</taxon>
        <taxon>Thermoactinomyces</taxon>
    </lineage>
</organism>
<sequence>MPKILAVGTAVPPYSVKQEEAQAFARELFAPSFPQIERYMSVFDHASIHNRYISQPISWYKQQHPFTEKNRIYVETATELGEKAIRTCLDKQGWTPKDIDHLVFVSTTGIATPSMDARLINRLSMKSDVKRTPVWGLGCAGGVAGLAKAYEFARANPSEKILLLAVECCSLTFCPSDHSKSNLVATSLFADGAAAVLICGDQVSLPDGTFPEIAATQSFLWPETEEVMGWDLTADGLKVIFSRSIPELVLKKAKPVVQRFFDEAGVPLSQVDVFLTHPGGKKVLEAYQKALNLPPGSLDGAFEILAGYGNMSSATVLFLLERELMQPHPAGSYGLMAAMGPGFSLELSLLHWEKEG</sequence>
<dbReference type="EMBL" id="JAECVW010000006">
    <property type="protein sequence ID" value="MBH8595797.1"/>
    <property type="molecule type" value="Genomic_DNA"/>
</dbReference>
<evidence type="ECO:0000256" key="3">
    <source>
        <dbReference type="ARBA" id="ARBA00023315"/>
    </source>
</evidence>
<dbReference type="GO" id="GO:0016747">
    <property type="term" value="F:acyltransferase activity, transferring groups other than amino-acyl groups"/>
    <property type="evidence" value="ECO:0007669"/>
    <property type="project" value="InterPro"/>
</dbReference>
<dbReference type="PIRSF" id="PIRSF000451">
    <property type="entry name" value="PKS_III"/>
    <property type="match status" value="1"/>
</dbReference>
<dbReference type="InterPro" id="IPR011141">
    <property type="entry name" value="Polyketide_synthase_type-III"/>
</dbReference>
<dbReference type="PANTHER" id="PTHR11877:SF99">
    <property type="entry name" value="1,3,6,8-TETRAHYDROXYNAPHTHALENE SYNTHASE"/>
    <property type="match status" value="1"/>
</dbReference>
<dbReference type="Pfam" id="PF00195">
    <property type="entry name" value="Chal_sti_synt_N"/>
    <property type="match status" value="1"/>
</dbReference>
<keyword evidence="8" id="KW-1185">Reference proteome</keyword>
<dbReference type="AlphaFoldDB" id="A0A8I1DFA9"/>
<dbReference type="InterPro" id="IPR012328">
    <property type="entry name" value="Chalcone/stilbene_synt_C"/>
</dbReference>
<accession>A0A8I1DFA9</accession>
<dbReference type="CDD" id="cd00831">
    <property type="entry name" value="CHS_like"/>
    <property type="match status" value="1"/>
</dbReference>
<evidence type="ECO:0000313" key="8">
    <source>
        <dbReference type="Proteomes" id="UP000633619"/>
    </source>
</evidence>
<dbReference type="Proteomes" id="UP000633619">
    <property type="component" value="Unassembled WGS sequence"/>
</dbReference>
<dbReference type="GO" id="GO:0030639">
    <property type="term" value="P:polyketide biosynthetic process"/>
    <property type="evidence" value="ECO:0007669"/>
    <property type="project" value="TreeGrafter"/>
</dbReference>